<reference evidence="2" key="1">
    <citation type="submission" date="2016-03" db="EMBL/GenBank/DDBJ databases">
        <title>Updated assembly of Pseudogymnoascus destructans, the fungus causing white-nose syndrome of bats.</title>
        <authorList>
            <person name="Palmer J.M."/>
            <person name="Drees K.P."/>
            <person name="Foster J.T."/>
            <person name="Lindner D.L."/>
        </authorList>
    </citation>
    <scope>NUCLEOTIDE SEQUENCE [LARGE SCALE GENOMIC DNA]</scope>
    <source>
        <strain evidence="2">20631-21</strain>
    </source>
</reference>
<dbReference type="OrthoDB" id="3442229at2759"/>
<sequence length="128" mass="14664">MSDLEEFHLSNREDKNDDKELTSSQKHQLQEQLPGAVRTFKEAMLQQTVDQGIPADNLRSIMQSRRAQSKRKRAILKGQFHRTTEELRSQVIEAEEATQQKATTKGKTATNITVPDQTKDVEEEDDPE</sequence>
<feature type="compositionally biased region" description="Polar residues" evidence="1">
    <location>
        <begin position="22"/>
        <end position="31"/>
    </location>
</feature>
<gene>
    <name evidence="2" type="ORF">VC83_01450</name>
</gene>
<evidence type="ECO:0000313" key="2">
    <source>
        <dbReference type="EMBL" id="OAF61783.1"/>
    </source>
</evidence>
<dbReference type="VEuPathDB" id="FungiDB:GMDG_00513"/>
<organism evidence="2">
    <name type="scientific">Pseudogymnoascus destructans</name>
    <dbReference type="NCBI Taxonomy" id="655981"/>
    <lineage>
        <taxon>Eukaryota</taxon>
        <taxon>Fungi</taxon>
        <taxon>Dikarya</taxon>
        <taxon>Ascomycota</taxon>
        <taxon>Pezizomycotina</taxon>
        <taxon>Leotiomycetes</taxon>
        <taxon>Thelebolales</taxon>
        <taxon>Thelebolaceae</taxon>
        <taxon>Pseudogymnoascus</taxon>
    </lineage>
</organism>
<protein>
    <submittedName>
        <fullName evidence="2">Uncharacterized protein</fullName>
    </submittedName>
</protein>
<feature type="compositionally biased region" description="Basic and acidic residues" evidence="1">
    <location>
        <begin position="1"/>
        <end position="21"/>
    </location>
</feature>
<accession>A0A177AKG6</accession>
<dbReference type="RefSeq" id="XP_024327057.1">
    <property type="nucleotide sequence ID" value="XM_024465128.1"/>
</dbReference>
<feature type="region of interest" description="Disordered" evidence="1">
    <location>
        <begin position="96"/>
        <end position="128"/>
    </location>
</feature>
<feature type="compositionally biased region" description="Low complexity" evidence="1">
    <location>
        <begin position="97"/>
        <end position="110"/>
    </location>
</feature>
<evidence type="ECO:0000256" key="1">
    <source>
        <dbReference type="SAM" id="MobiDB-lite"/>
    </source>
</evidence>
<name>A0A177AKG6_9PEZI</name>
<dbReference type="EMBL" id="KV441388">
    <property type="protein sequence ID" value="OAF61783.1"/>
    <property type="molecule type" value="Genomic_DNA"/>
</dbReference>
<proteinExistence type="predicted"/>
<dbReference type="AlphaFoldDB" id="A0A177AKG6"/>
<dbReference type="GeneID" id="36284539"/>
<dbReference type="Proteomes" id="UP000077154">
    <property type="component" value="Unassembled WGS sequence"/>
</dbReference>
<feature type="region of interest" description="Disordered" evidence="1">
    <location>
        <begin position="1"/>
        <end position="32"/>
    </location>
</feature>